<comment type="caution">
    <text evidence="1">The sequence shown here is derived from an EMBL/GenBank/DDBJ whole genome shotgun (WGS) entry which is preliminary data.</text>
</comment>
<dbReference type="Proteomes" id="UP000824120">
    <property type="component" value="Chromosome 10"/>
</dbReference>
<organism evidence="1 2">
    <name type="scientific">Solanum commersonii</name>
    <name type="common">Commerson's wild potato</name>
    <name type="synonym">Commerson's nightshade</name>
    <dbReference type="NCBI Taxonomy" id="4109"/>
    <lineage>
        <taxon>Eukaryota</taxon>
        <taxon>Viridiplantae</taxon>
        <taxon>Streptophyta</taxon>
        <taxon>Embryophyta</taxon>
        <taxon>Tracheophyta</taxon>
        <taxon>Spermatophyta</taxon>
        <taxon>Magnoliopsida</taxon>
        <taxon>eudicotyledons</taxon>
        <taxon>Gunneridae</taxon>
        <taxon>Pentapetalae</taxon>
        <taxon>asterids</taxon>
        <taxon>lamiids</taxon>
        <taxon>Solanales</taxon>
        <taxon>Solanaceae</taxon>
        <taxon>Solanoideae</taxon>
        <taxon>Solaneae</taxon>
        <taxon>Solanum</taxon>
    </lineage>
</organism>
<name>A0A9J5WW12_SOLCO</name>
<protein>
    <submittedName>
        <fullName evidence="1">Uncharacterized protein</fullName>
    </submittedName>
</protein>
<accession>A0A9J5WW12</accession>
<gene>
    <name evidence="1" type="ORF">H5410_050630</name>
</gene>
<keyword evidence="2" id="KW-1185">Reference proteome</keyword>
<dbReference type="AlphaFoldDB" id="A0A9J5WW12"/>
<reference evidence="1 2" key="1">
    <citation type="submission" date="2020-09" db="EMBL/GenBank/DDBJ databases">
        <title>De no assembly of potato wild relative species, Solanum commersonii.</title>
        <authorList>
            <person name="Cho K."/>
        </authorList>
    </citation>
    <scope>NUCLEOTIDE SEQUENCE [LARGE SCALE GENOMIC DNA]</scope>
    <source>
        <strain evidence="1">LZ3.2</strain>
        <tissue evidence="1">Leaf</tissue>
    </source>
</reference>
<sequence length="106" mass="12477">MNQASTSKQPDVPIQRPPEIWNFILRPLHDLKSLLDKKFSEFGANAKPITLTKDLADEMEATFDFKTQMEMEVNKLHAYPKKNNTYARTPSMQTYYYPKPILKMFY</sequence>
<dbReference type="EMBL" id="JACXVP010000010">
    <property type="protein sequence ID" value="KAG5580003.1"/>
    <property type="molecule type" value="Genomic_DNA"/>
</dbReference>
<evidence type="ECO:0000313" key="2">
    <source>
        <dbReference type="Proteomes" id="UP000824120"/>
    </source>
</evidence>
<proteinExistence type="predicted"/>
<evidence type="ECO:0000313" key="1">
    <source>
        <dbReference type="EMBL" id="KAG5580003.1"/>
    </source>
</evidence>